<gene>
    <name evidence="1" type="ORF">LCGC14_1263440</name>
</gene>
<reference evidence="1" key="1">
    <citation type="journal article" date="2015" name="Nature">
        <title>Complex archaea that bridge the gap between prokaryotes and eukaryotes.</title>
        <authorList>
            <person name="Spang A."/>
            <person name="Saw J.H."/>
            <person name="Jorgensen S.L."/>
            <person name="Zaremba-Niedzwiedzka K."/>
            <person name="Martijn J."/>
            <person name="Lind A.E."/>
            <person name="van Eijk R."/>
            <person name="Schleper C."/>
            <person name="Guy L."/>
            <person name="Ettema T.J."/>
        </authorList>
    </citation>
    <scope>NUCLEOTIDE SEQUENCE</scope>
</reference>
<sequence length="51" mass="5930">MLLKMIMKEYRNVVGLIPKDSFDTQLKDVLPEEIKIMLLDVLDQKSYACAE</sequence>
<accession>A0A0F9L2D9</accession>
<protein>
    <submittedName>
        <fullName evidence="1">Uncharacterized protein</fullName>
    </submittedName>
</protein>
<organism evidence="1">
    <name type="scientific">marine sediment metagenome</name>
    <dbReference type="NCBI Taxonomy" id="412755"/>
    <lineage>
        <taxon>unclassified sequences</taxon>
        <taxon>metagenomes</taxon>
        <taxon>ecological metagenomes</taxon>
    </lineage>
</organism>
<comment type="caution">
    <text evidence="1">The sequence shown here is derived from an EMBL/GenBank/DDBJ whole genome shotgun (WGS) entry which is preliminary data.</text>
</comment>
<proteinExistence type="predicted"/>
<name>A0A0F9L2D9_9ZZZZ</name>
<dbReference type="EMBL" id="LAZR01007022">
    <property type="protein sequence ID" value="KKM87983.1"/>
    <property type="molecule type" value="Genomic_DNA"/>
</dbReference>
<dbReference type="AlphaFoldDB" id="A0A0F9L2D9"/>
<evidence type="ECO:0000313" key="1">
    <source>
        <dbReference type="EMBL" id="KKM87983.1"/>
    </source>
</evidence>